<dbReference type="AlphaFoldDB" id="A0A5C7B591"/>
<dbReference type="OrthoDB" id="667970at2"/>
<comment type="caution">
    <text evidence="1">The sequence shown here is derived from an EMBL/GenBank/DDBJ whole genome shotgun (WGS) entry which is preliminary data.</text>
</comment>
<evidence type="ECO:0000313" key="2">
    <source>
        <dbReference type="Proteomes" id="UP000321938"/>
    </source>
</evidence>
<keyword evidence="2" id="KW-1185">Reference proteome</keyword>
<name>A0A5C7B591_9FLAO</name>
<reference evidence="1 2" key="1">
    <citation type="submission" date="2019-08" db="EMBL/GenBank/DDBJ databases">
        <title>Genome of Psychroserpens burtonensis ACAM 167.</title>
        <authorList>
            <person name="Bowman J.P."/>
        </authorList>
    </citation>
    <scope>NUCLEOTIDE SEQUENCE [LARGE SCALE GENOMIC DNA]</scope>
    <source>
        <strain evidence="1 2">ACAM 167</strain>
    </source>
</reference>
<sequence length="74" mass="8386">MTKQPEALLEYNLIQQLIGSGYASVKVQDGNALVFNLKSHVEVFNKTTYSDKIESVHNQITQTFKKGLLQQLFV</sequence>
<gene>
    <name evidence="1" type="ORF">ES692_15625</name>
</gene>
<organism evidence="1 2">
    <name type="scientific">Psychroserpens burtonensis</name>
    <dbReference type="NCBI Taxonomy" id="49278"/>
    <lineage>
        <taxon>Bacteria</taxon>
        <taxon>Pseudomonadati</taxon>
        <taxon>Bacteroidota</taxon>
        <taxon>Flavobacteriia</taxon>
        <taxon>Flavobacteriales</taxon>
        <taxon>Flavobacteriaceae</taxon>
        <taxon>Psychroserpens</taxon>
    </lineage>
</organism>
<dbReference type="EMBL" id="VOSB01000026">
    <property type="protein sequence ID" value="TXE15706.1"/>
    <property type="molecule type" value="Genomic_DNA"/>
</dbReference>
<dbReference type="Proteomes" id="UP000321938">
    <property type="component" value="Unassembled WGS sequence"/>
</dbReference>
<protein>
    <submittedName>
        <fullName evidence="1">Uncharacterized protein</fullName>
    </submittedName>
</protein>
<evidence type="ECO:0000313" key="1">
    <source>
        <dbReference type="EMBL" id="TXE15706.1"/>
    </source>
</evidence>
<proteinExistence type="predicted"/>
<dbReference type="RefSeq" id="WP_147232029.1">
    <property type="nucleotide sequence ID" value="NZ_VOSB01000026.1"/>
</dbReference>
<accession>A0A5C7B591</accession>